<proteinExistence type="predicted"/>
<dbReference type="SUPFAM" id="SSF53850">
    <property type="entry name" value="Periplasmic binding protein-like II"/>
    <property type="match status" value="1"/>
</dbReference>
<feature type="signal peptide" evidence="1">
    <location>
        <begin position="1"/>
        <end position="24"/>
    </location>
</feature>
<sequence>MRIGKFAKTVAAGALAVACLTSVAACGPGSSNNNASDVPAEEVSTDLGDGTYELTLWDGAGLKALDDALIAGFQEKYPNITITATYDPDNVTQQNGPRIISASDTPDLARITDIGSAARGNHLVNLEEYADAYGWELPDAQTTIYRVGADGQIGADGDLYAVPSSLSMTGLFWNKDLGAKIGLTEAPKSMEELEDAMAKAKDAGILPMMLPGKDGGASFIYQALMVNAGGADAVQSWIVQNDGASFDTDAAKTAAETLQSWAEAGYLPSDVNAVDASTALGRFTAGEGLFFPSGNWNVASVSEAMGDAAGFTSYPGTTESDPATAALNAGSAFGIPANAKNKNAAAAFLDYLTTEEARQIVIDNSGYAPAGDGELPTSGDALVTEMLTVYGDLMSDGATTDFINNATAGIQSSTLIPNFQLLLDGSLDAAEFPGIVQSAYEEELGK</sequence>
<dbReference type="EMBL" id="JGZM01000008">
    <property type="protein sequence ID" value="KFI85644.1"/>
    <property type="molecule type" value="Genomic_DNA"/>
</dbReference>
<evidence type="ECO:0000256" key="1">
    <source>
        <dbReference type="SAM" id="SignalP"/>
    </source>
</evidence>
<dbReference type="InterPro" id="IPR050490">
    <property type="entry name" value="Bact_solute-bd_prot1"/>
</dbReference>
<dbReference type="AlphaFoldDB" id="A0A087CQU4"/>
<keyword evidence="2" id="KW-0813">Transport</keyword>
<dbReference type="InterPro" id="IPR006059">
    <property type="entry name" value="SBP"/>
</dbReference>
<protein>
    <submittedName>
        <fullName evidence="2">MalE-type ABC sugar transport system periplasmic component</fullName>
    </submittedName>
</protein>
<organism evidence="2 3">
    <name type="scientific">Bifidobacterium pullorum subsp. saeculare DSM 6531 = LMG 14934</name>
    <dbReference type="NCBI Taxonomy" id="1437611"/>
    <lineage>
        <taxon>Bacteria</taxon>
        <taxon>Bacillati</taxon>
        <taxon>Actinomycetota</taxon>
        <taxon>Actinomycetes</taxon>
        <taxon>Bifidobacteriales</taxon>
        <taxon>Bifidobacteriaceae</taxon>
        <taxon>Bifidobacterium</taxon>
    </lineage>
</organism>
<dbReference type="PANTHER" id="PTHR43649">
    <property type="entry name" value="ARABINOSE-BINDING PROTEIN-RELATED"/>
    <property type="match status" value="1"/>
</dbReference>
<gene>
    <name evidence="2" type="ORF">BSAE_1505</name>
</gene>
<comment type="caution">
    <text evidence="2">The sequence shown here is derived from an EMBL/GenBank/DDBJ whole genome shotgun (WGS) entry which is preliminary data.</text>
</comment>
<dbReference type="PROSITE" id="PS51257">
    <property type="entry name" value="PROKAR_LIPOPROTEIN"/>
    <property type="match status" value="1"/>
</dbReference>
<evidence type="ECO:0000313" key="2">
    <source>
        <dbReference type="EMBL" id="KFI85644.1"/>
    </source>
</evidence>
<reference evidence="2 3" key="1">
    <citation type="submission" date="2014-03" db="EMBL/GenBank/DDBJ databases">
        <title>Genomics of Bifidobacteria.</title>
        <authorList>
            <person name="Ventura M."/>
            <person name="Milani C."/>
            <person name="Lugli G.A."/>
        </authorList>
    </citation>
    <scope>NUCLEOTIDE SEQUENCE [LARGE SCALE GENOMIC DNA]</scope>
    <source>
        <strain evidence="2 3">LMG 14934</strain>
    </source>
</reference>
<evidence type="ECO:0000313" key="3">
    <source>
        <dbReference type="Proteomes" id="UP000029040"/>
    </source>
</evidence>
<name>A0A087CQU4_9BIFI</name>
<keyword evidence="2" id="KW-0762">Sugar transport</keyword>
<feature type="chain" id="PRO_5039396351" evidence="1">
    <location>
        <begin position="25"/>
        <end position="446"/>
    </location>
</feature>
<dbReference type="RefSeq" id="WP_033508976.1">
    <property type="nucleotide sequence ID" value="NZ_JDTM01000004.1"/>
</dbReference>
<keyword evidence="1" id="KW-0732">Signal</keyword>
<dbReference type="Gene3D" id="3.40.190.10">
    <property type="entry name" value="Periplasmic binding protein-like II"/>
    <property type="match status" value="2"/>
</dbReference>
<dbReference type="Proteomes" id="UP000029040">
    <property type="component" value="Unassembled WGS sequence"/>
</dbReference>
<accession>A0A087CQU4</accession>
<dbReference type="Pfam" id="PF01547">
    <property type="entry name" value="SBP_bac_1"/>
    <property type="match status" value="1"/>
</dbReference>